<protein>
    <submittedName>
        <fullName evidence="1">ATP-dependent protease ClpP, protease subunit</fullName>
    </submittedName>
</protein>
<organism evidence="1 2">
    <name type="scientific">Thalassobaculum litoreum DSM 18839</name>
    <dbReference type="NCBI Taxonomy" id="1123362"/>
    <lineage>
        <taxon>Bacteria</taxon>
        <taxon>Pseudomonadati</taxon>
        <taxon>Pseudomonadota</taxon>
        <taxon>Alphaproteobacteria</taxon>
        <taxon>Rhodospirillales</taxon>
        <taxon>Thalassobaculaceae</taxon>
        <taxon>Thalassobaculum</taxon>
    </lineage>
</organism>
<sequence length="188" mass="20894">MRYRLAFNGQLYQNSGNALRGRIAQIIERPDFDGITVLFSSEGGSTDEGLALYNFIQSSPVPIHMHAVGHVGSMAIPVFLAGHKRTCGTFSRFFFHAYDWGFDGRQMTDRVAEALQRLRSDIELSSKIAERHTTLSTERLAQLYHTSPTPTILTPQEARDAGVVEDVLDLNPSGTPEPDVALWTVAWT</sequence>
<accession>A0A8G2BLU0</accession>
<dbReference type="OrthoDB" id="8748563at2"/>
<keyword evidence="1" id="KW-0378">Hydrolase</keyword>
<dbReference type="GO" id="GO:0008233">
    <property type="term" value="F:peptidase activity"/>
    <property type="evidence" value="ECO:0007669"/>
    <property type="project" value="UniProtKB-KW"/>
</dbReference>
<keyword evidence="1" id="KW-0645">Protease</keyword>
<dbReference type="GO" id="GO:0006508">
    <property type="term" value="P:proteolysis"/>
    <property type="evidence" value="ECO:0007669"/>
    <property type="project" value="UniProtKB-KW"/>
</dbReference>
<dbReference type="SUPFAM" id="SSF52096">
    <property type="entry name" value="ClpP/crotonase"/>
    <property type="match status" value="1"/>
</dbReference>
<dbReference type="Pfam" id="PF00574">
    <property type="entry name" value="CLP_protease"/>
    <property type="match status" value="1"/>
</dbReference>
<dbReference type="RefSeq" id="WP_093153901.1">
    <property type="nucleotide sequence ID" value="NZ_FNBW01000017.1"/>
</dbReference>
<name>A0A8G2BLU0_9PROT</name>
<comment type="caution">
    <text evidence="1">The sequence shown here is derived from an EMBL/GenBank/DDBJ whole genome shotgun (WGS) entry which is preliminary data.</text>
</comment>
<evidence type="ECO:0000313" key="2">
    <source>
        <dbReference type="Proteomes" id="UP000198615"/>
    </source>
</evidence>
<dbReference type="InterPro" id="IPR023562">
    <property type="entry name" value="ClpP/TepA"/>
</dbReference>
<evidence type="ECO:0000313" key="1">
    <source>
        <dbReference type="EMBL" id="SDG44427.1"/>
    </source>
</evidence>
<gene>
    <name evidence="1" type="ORF">SAMN05660686_04449</name>
</gene>
<dbReference type="AlphaFoldDB" id="A0A8G2BLU0"/>
<dbReference type="Gene3D" id="3.90.226.10">
    <property type="entry name" value="2-enoyl-CoA Hydratase, Chain A, domain 1"/>
    <property type="match status" value="1"/>
</dbReference>
<dbReference type="EMBL" id="FNBW01000017">
    <property type="protein sequence ID" value="SDG44427.1"/>
    <property type="molecule type" value="Genomic_DNA"/>
</dbReference>
<reference evidence="1 2" key="1">
    <citation type="submission" date="2016-10" db="EMBL/GenBank/DDBJ databases">
        <authorList>
            <person name="Varghese N."/>
            <person name="Submissions S."/>
        </authorList>
    </citation>
    <scope>NUCLEOTIDE SEQUENCE [LARGE SCALE GENOMIC DNA]</scope>
    <source>
        <strain evidence="1 2">DSM 18839</strain>
    </source>
</reference>
<proteinExistence type="predicted"/>
<dbReference type="Proteomes" id="UP000198615">
    <property type="component" value="Unassembled WGS sequence"/>
</dbReference>
<dbReference type="InterPro" id="IPR029045">
    <property type="entry name" value="ClpP/crotonase-like_dom_sf"/>
</dbReference>
<keyword evidence="2" id="KW-1185">Reference proteome</keyword>